<evidence type="ECO:0000313" key="2">
    <source>
        <dbReference type="EMBL" id="MDN3724201.1"/>
    </source>
</evidence>
<feature type="domain" description="NADPH-dependent FMN reductase-like" evidence="1">
    <location>
        <begin position="10"/>
        <end position="147"/>
    </location>
</feature>
<dbReference type="RefSeq" id="WP_290254293.1">
    <property type="nucleotide sequence ID" value="NZ_JAUGQQ010000003.1"/>
</dbReference>
<reference evidence="2 3" key="1">
    <citation type="submission" date="2023-06" db="EMBL/GenBank/DDBJ databases">
        <authorList>
            <person name="Ye Y.-Q."/>
            <person name="Du Z.-J."/>
        </authorList>
    </citation>
    <scope>NUCLEOTIDE SEQUENCE [LARGE SCALE GENOMIC DNA]</scope>
    <source>
        <strain evidence="2 3">SDUM287046</strain>
    </source>
</reference>
<dbReference type="InterPro" id="IPR005025">
    <property type="entry name" value="FMN_Rdtase-like_dom"/>
</dbReference>
<dbReference type="Gene3D" id="3.40.50.360">
    <property type="match status" value="1"/>
</dbReference>
<name>A0ABT8DFR2_9FLAO</name>
<dbReference type="Pfam" id="PF03358">
    <property type="entry name" value="FMN_red"/>
    <property type="match status" value="1"/>
</dbReference>
<comment type="caution">
    <text evidence="2">The sequence shown here is derived from an EMBL/GenBank/DDBJ whole genome shotgun (WGS) entry which is preliminary data.</text>
</comment>
<dbReference type="EMBL" id="JAUGQQ010000003">
    <property type="protein sequence ID" value="MDN3724201.1"/>
    <property type="molecule type" value="Genomic_DNA"/>
</dbReference>
<organism evidence="2 3">
    <name type="scientific">Aequorivita aurantiaca</name>
    <dbReference type="NCBI Taxonomy" id="3053356"/>
    <lineage>
        <taxon>Bacteria</taxon>
        <taxon>Pseudomonadati</taxon>
        <taxon>Bacteroidota</taxon>
        <taxon>Flavobacteriia</taxon>
        <taxon>Flavobacteriales</taxon>
        <taxon>Flavobacteriaceae</taxon>
        <taxon>Aequorivita</taxon>
    </lineage>
</organism>
<proteinExistence type="predicted"/>
<keyword evidence="3" id="KW-1185">Reference proteome</keyword>
<dbReference type="Proteomes" id="UP001244787">
    <property type="component" value="Unassembled WGS sequence"/>
</dbReference>
<protein>
    <submittedName>
        <fullName evidence="2">NAD(P)H-dependent oxidoreductase</fullName>
    </submittedName>
</protein>
<dbReference type="SUPFAM" id="SSF52218">
    <property type="entry name" value="Flavoproteins"/>
    <property type="match status" value="1"/>
</dbReference>
<accession>A0ABT8DFR2</accession>
<evidence type="ECO:0000313" key="3">
    <source>
        <dbReference type="Proteomes" id="UP001244787"/>
    </source>
</evidence>
<gene>
    <name evidence="2" type="ORF">QRD02_07385</name>
</gene>
<evidence type="ECO:0000259" key="1">
    <source>
        <dbReference type="Pfam" id="PF03358"/>
    </source>
</evidence>
<dbReference type="InterPro" id="IPR029039">
    <property type="entry name" value="Flavoprotein-like_sf"/>
</dbReference>
<sequence length="242" mass="27517">MKKSDYSDLKVIYINCTLKKSPQESHTQTLMDVSKAIMIKEKVKIDEIRLIDHQVASGVYPDMKEYGWDNDEWPALTKRVLDADILIIGTPIWLGEKSSETQKLIERLYALSSLTNDRGQYIFYGKVGGCIVTGNEDGIKHCAMGILYSLQHIGYSIPPQADCGWIGKVGPGPSYGDKEWKGEKLDIPVGFDSDFTNRNTTFMTYNLLHLAMMLKENGGYPNYGNSRKEWDNGERWEFENPE</sequence>